<protein>
    <recommendedName>
        <fullName evidence="2">Organic solvent tolerance-like N-terminal domain-containing protein</fullName>
    </recommendedName>
</protein>
<proteinExistence type="predicted"/>
<feature type="domain" description="Organic solvent tolerance-like N-terminal" evidence="2">
    <location>
        <begin position="149"/>
        <end position="242"/>
    </location>
</feature>
<evidence type="ECO:0000259" key="2">
    <source>
        <dbReference type="Pfam" id="PF03968"/>
    </source>
</evidence>
<gene>
    <name evidence="3" type="ORF">CDH04_05065</name>
    <name evidence="4" type="ORF">FZC43_05070</name>
</gene>
<dbReference type="Gene3D" id="2.60.450.10">
    <property type="entry name" value="Lipopolysaccharide (LPS) transport protein A like domain"/>
    <property type="match status" value="1"/>
</dbReference>
<evidence type="ECO:0000313" key="4">
    <source>
        <dbReference type="EMBL" id="QIW12060.1"/>
    </source>
</evidence>
<dbReference type="RefSeq" id="WP_112869997.1">
    <property type="nucleotide sequence ID" value="NZ_CP021781.1"/>
</dbReference>
<dbReference type="EMBL" id="CP043424">
    <property type="protein sequence ID" value="QIW12060.1"/>
    <property type="molecule type" value="Genomic_DNA"/>
</dbReference>
<evidence type="ECO:0000313" key="6">
    <source>
        <dbReference type="Proteomes" id="UP000681131"/>
    </source>
</evidence>
<keyword evidence="6" id="KW-1185">Reference proteome</keyword>
<dbReference type="Pfam" id="PF03968">
    <property type="entry name" value="LptD_N"/>
    <property type="match status" value="1"/>
</dbReference>
<dbReference type="EMBL" id="CP021781">
    <property type="protein sequence ID" value="AXA33823.1"/>
    <property type="molecule type" value="Genomic_DNA"/>
</dbReference>
<reference evidence="3 5" key="1">
    <citation type="submission" date="2017-06" db="EMBL/GenBank/DDBJ databases">
        <title>Complete genome of Francisella adeliensis.</title>
        <authorList>
            <person name="Vallesi A."/>
            <person name="Sjodin A."/>
        </authorList>
    </citation>
    <scope>NUCLEOTIDE SEQUENCE [LARGE SCALE GENOMIC DNA]</scope>
    <source>
        <strain evidence="3 5">FDC440</strain>
    </source>
</reference>
<organism evidence="3 5">
    <name type="scientific">Francisella adeliensis</name>
    <dbReference type="NCBI Taxonomy" id="2007306"/>
    <lineage>
        <taxon>Bacteria</taxon>
        <taxon>Pseudomonadati</taxon>
        <taxon>Pseudomonadota</taxon>
        <taxon>Gammaproteobacteria</taxon>
        <taxon>Thiotrichales</taxon>
        <taxon>Francisellaceae</taxon>
        <taxon>Francisella</taxon>
    </lineage>
</organism>
<name>A0A2Z4XZG5_9GAMM</name>
<evidence type="ECO:0000313" key="5">
    <source>
        <dbReference type="Proteomes" id="UP000251120"/>
    </source>
</evidence>
<dbReference type="Proteomes" id="UP000681131">
    <property type="component" value="Chromosome"/>
</dbReference>
<dbReference type="OrthoDB" id="5605524at2"/>
<evidence type="ECO:0000313" key="3">
    <source>
        <dbReference type="EMBL" id="AXA33823.1"/>
    </source>
</evidence>
<dbReference type="KEGG" id="fad:CDH04_05065"/>
<dbReference type="InterPro" id="IPR005653">
    <property type="entry name" value="OstA-like_N"/>
</dbReference>
<dbReference type="AlphaFoldDB" id="A0A2Z4XZG5"/>
<evidence type="ECO:0000256" key="1">
    <source>
        <dbReference type="SAM" id="SignalP"/>
    </source>
</evidence>
<keyword evidence="1" id="KW-0732">Signal</keyword>
<feature type="signal peptide" evidence="1">
    <location>
        <begin position="1"/>
        <end position="23"/>
    </location>
</feature>
<reference evidence="4 6" key="2">
    <citation type="submission" date="2019-08" db="EMBL/GenBank/DDBJ databases">
        <title>Complete genome sequences of Francisella adeliensis (FSC1325 and FSC1326).</title>
        <authorList>
            <person name="Ohrman C."/>
            <person name="Uneklint I."/>
            <person name="Vallesi A."/>
            <person name="Karlsson L."/>
            <person name="Sjodin A."/>
        </authorList>
    </citation>
    <scope>NUCLEOTIDE SEQUENCE [LARGE SCALE GENOMIC DNA]</scope>
    <source>
        <strain evidence="4 6">FSC1325</strain>
    </source>
</reference>
<sequence>MHLAKVITLSVLSIVSAVNISCAEQLAPPNIQDSKSFTGVDQSALKKENVATNEKENNDNNNGLKAYGPLTICSDRAFYDGNQGTLIYTGNVFVMQVHNQHILCHKPKKLKKSSEYFTRDKSYSFKQLQEKWMTKAKKICAKQKECNFISGQKLTIQLTQEKKIKTLVMDSEGIENSEFYTYPIDANSDFSESKKVTKGPLKGNAKQVTYDIINKDLYLHRQAVVNQNQNQYKGDKIIYDIEHDLINIPGSKQRRSNIILDGVEKQTKINTGLPTITK</sequence>
<feature type="chain" id="PRO_5016244361" description="Organic solvent tolerance-like N-terminal domain-containing protein" evidence="1">
    <location>
        <begin position="24"/>
        <end position="278"/>
    </location>
</feature>
<dbReference type="Proteomes" id="UP000251120">
    <property type="component" value="Chromosome"/>
</dbReference>
<accession>A0A2Z4XZG5</accession>